<dbReference type="InterPro" id="IPR050109">
    <property type="entry name" value="HTH-type_TetR-like_transc_reg"/>
</dbReference>
<dbReference type="EMBL" id="JAWLJX010000019">
    <property type="protein sequence ID" value="MDV6264793.1"/>
    <property type="molecule type" value="Genomic_DNA"/>
</dbReference>
<dbReference type="PANTHER" id="PTHR30055">
    <property type="entry name" value="HTH-TYPE TRANSCRIPTIONAL REGULATOR RUTR"/>
    <property type="match status" value="1"/>
</dbReference>
<evidence type="ECO:0000313" key="8">
    <source>
        <dbReference type="Proteomes" id="UP001185755"/>
    </source>
</evidence>
<dbReference type="Pfam" id="PF00440">
    <property type="entry name" value="TetR_N"/>
    <property type="match status" value="1"/>
</dbReference>
<dbReference type="Gene3D" id="1.10.357.10">
    <property type="entry name" value="Tetracycline Repressor, domain 2"/>
    <property type="match status" value="1"/>
</dbReference>
<dbReference type="SUPFAM" id="SSF48498">
    <property type="entry name" value="Tetracyclin repressor-like, C-terminal domain"/>
    <property type="match status" value="1"/>
</dbReference>
<feature type="region of interest" description="Disordered" evidence="5">
    <location>
        <begin position="1"/>
        <end position="24"/>
    </location>
</feature>
<dbReference type="Gene3D" id="1.10.10.60">
    <property type="entry name" value="Homeodomain-like"/>
    <property type="match status" value="1"/>
</dbReference>
<dbReference type="InterPro" id="IPR036271">
    <property type="entry name" value="Tet_transcr_reg_TetR-rel_C_sf"/>
</dbReference>
<dbReference type="SUPFAM" id="SSF46689">
    <property type="entry name" value="Homeodomain-like"/>
    <property type="match status" value="1"/>
</dbReference>
<evidence type="ECO:0000256" key="2">
    <source>
        <dbReference type="ARBA" id="ARBA00023125"/>
    </source>
</evidence>
<evidence type="ECO:0000256" key="4">
    <source>
        <dbReference type="PROSITE-ProRule" id="PRU00335"/>
    </source>
</evidence>
<sequence>MPAASESDGELPGRELPNRELPITPRGLRTRSSLVAAARRVFEESGYLDSRLIDITRAARCSAGTFYTYFTSKEEILAAVLEQARDDMLHPGTERVDPHENPVAVIAASNRAYFEAYQRNAKLMALLEQVSNIDPEFRRLRRERADAFVRRNARSIRSLQNRGLADTELDPLLASRALSSMISRLAFNHFVVDAAGGRAAADYEGLLETATRLWVNALRLPCTDDGDAL</sequence>
<dbReference type="PROSITE" id="PS50977">
    <property type="entry name" value="HTH_TETR_2"/>
    <property type="match status" value="1"/>
</dbReference>
<keyword evidence="3" id="KW-0804">Transcription</keyword>
<proteinExistence type="predicted"/>
<accession>A0ABU4BKN6</accession>
<comment type="caution">
    <text evidence="7">The sequence shown here is derived from an EMBL/GenBank/DDBJ whole genome shotgun (WGS) entry which is preliminary data.</text>
</comment>
<dbReference type="PANTHER" id="PTHR30055:SF234">
    <property type="entry name" value="HTH-TYPE TRANSCRIPTIONAL REGULATOR BETI"/>
    <property type="match status" value="1"/>
</dbReference>
<reference evidence="7 8" key="1">
    <citation type="submission" date="2023-10" db="EMBL/GenBank/DDBJ databases">
        <title>Development of a sustainable strategy for remediation of hydrocarbon-contaminated territories based on the waste exchange concept.</title>
        <authorList>
            <person name="Krivoruchko A."/>
        </authorList>
    </citation>
    <scope>NUCLEOTIDE SEQUENCE [LARGE SCALE GENOMIC DNA]</scope>
    <source>
        <strain evidence="7 8">IEGM 1323</strain>
    </source>
</reference>
<dbReference type="PRINTS" id="PR00455">
    <property type="entry name" value="HTHTETR"/>
</dbReference>
<dbReference type="RefSeq" id="WP_317566800.1">
    <property type="nucleotide sequence ID" value="NZ_JAWLJX010000019.1"/>
</dbReference>
<evidence type="ECO:0000256" key="5">
    <source>
        <dbReference type="SAM" id="MobiDB-lite"/>
    </source>
</evidence>
<organism evidence="7 8">
    <name type="scientific">Rhodococcoides yunnanense</name>
    <dbReference type="NCBI Taxonomy" id="278209"/>
    <lineage>
        <taxon>Bacteria</taxon>
        <taxon>Bacillati</taxon>
        <taxon>Actinomycetota</taxon>
        <taxon>Actinomycetes</taxon>
        <taxon>Mycobacteriales</taxon>
        <taxon>Nocardiaceae</taxon>
        <taxon>Rhodococcoides</taxon>
    </lineage>
</organism>
<feature type="DNA-binding region" description="H-T-H motif" evidence="4">
    <location>
        <begin position="51"/>
        <end position="70"/>
    </location>
</feature>
<gene>
    <name evidence="7" type="ORF">R3P96_25960</name>
</gene>
<dbReference type="InterPro" id="IPR001647">
    <property type="entry name" value="HTH_TetR"/>
</dbReference>
<dbReference type="InterPro" id="IPR009057">
    <property type="entry name" value="Homeodomain-like_sf"/>
</dbReference>
<name>A0ABU4BKN6_9NOCA</name>
<evidence type="ECO:0000259" key="6">
    <source>
        <dbReference type="PROSITE" id="PS50977"/>
    </source>
</evidence>
<dbReference type="Proteomes" id="UP001185755">
    <property type="component" value="Unassembled WGS sequence"/>
</dbReference>
<keyword evidence="2 4" id="KW-0238">DNA-binding</keyword>
<feature type="domain" description="HTH tetR-type" evidence="6">
    <location>
        <begin position="28"/>
        <end position="88"/>
    </location>
</feature>
<evidence type="ECO:0000256" key="3">
    <source>
        <dbReference type="ARBA" id="ARBA00023163"/>
    </source>
</evidence>
<evidence type="ECO:0000313" key="7">
    <source>
        <dbReference type="EMBL" id="MDV6264793.1"/>
    </source>
</evidence>
<keyword evidence="1" id="KW-0805">Transcription regulation</keyword>
<protein>
    <submittedName>
        <fullName evidence="7">TetR/AcrR family transcriptional regulator</fullName>
    </submittedName>
</protein>
<keyword evidence="8" id="KW-1185">Reference proteome</keyword>
<evidence type="ECO:0000256" key="1">
    <source>
        <dbReference type="ARBA" id="ARBA00023015"/>
    </source>
</evidence>